<dbReference type="CDD" id="cd19762">
    <property type="entry name" value="Bbox2_TRIM7-like"/>
    <property type="match status" value="1"/>
</dbReference>
<keyword evidence="2" id="KW-0528">Neurotoxin</keyword>
<evidence type="ECO:0000256" key="3">
    <source>
        <dbReference type="ARBA" id="ARBA00022723"/>
    </source>
</evidence>
<evidence type="ECO:0000313" key="13">
    <source>
        <dbReference type="RefSeq" id="XP_054833008.1"/>
    </source>
</evidence>
<dbReference type="SMART" id="SM00184">
    <property type="entry name" value="RING"/>
    <property type="match status" value="1"/>
</dbReference>
<dbReference type="InterPro" id="IPR003879">
    <property type="entry name" value="Butyrophylin_SPRY"/>
</dbReference>
<feature type="domain" description="B box-type" evidence="10">
    <location>
        <begin position="89"/>
        <end position="130"/>
    </location>
</feature>
<dbReference type="InterPro" id="IPR050143">
    <property type="entry name" value="TRIM/RBCC"/>
</dbReference>
<dbReference type="PROSITE" id="PS50119">
    <property type="entry name" value="ZF_BBOX"/>
    <property type="match status" value="1"/>
</dbReference>
<dbReference type="InterPro" id="IPR013083">
    <property type="entry name" value="Znf_RING/FYVE/PHD"/>
</dbReference>
<dbReference type="SMART" id="SM00336">
    <property type="entry name" value="BBOX"/>
    <property type="match status" value="1"/>
</dbReference>
<dbReference type="Gene3D" id="3.30.40.10">
    <property type="entry name" value="Zinc/RING finger domain, C3HC4 (zinc finger)"/>
    <property type="match status" value="1"/>
</dbReference>
<dbReference type="InterPro" id="IPR000315">
    <property type="entry name" value="Znf_B-box"/>
</dbReference>
<feature type="coiled-coil region" evidence="8">
    <location>
        <begin position="145"/>
        <end position="237"/>
    </location>
</feature>
<keyword evidence="2" id="KW-0800">Toxin</keyword>
<evidence type="ECO:0000313" key="12">
    <source>
        <dbReference type="Proteomes" id="UP001190640"/>
    </source>
</evidence>
<comment type="function">
    <text evidence="6">Neurotoxin that produces dose-dependent hypolocomotion and hyperalgesia in mice. May directly act on the central nervous system, as it is 6500-fold more potent when administered intracerebroventricularly than intraperitoneal.</text>
</comment>
<dbReference type="FunFam" id="2.60.120.920:FF:000004">
    <property type="entry name" value="Butyrophilin subfamily 1 member A1"/>
    <property type="match status" value="1"/>
</dbReference>
<dbReference type="Pfam" id="PF15227">
    <property type="entry name" value="zf-C3HC4_4"/>
    <property type="match status" value="1"/>
</dbReference>
<dbReference type="Proteomes" id="UP001190640">
    <property type="component" value="Chromosome 4"/>
</dbReference>
<evidence type="ECO:0000256" key="7">
    <source>
        <dbReference type="PROSITE-ProRule" id="PRU00024"/>
    </source>
</evidence>
<feature type="domain" description="B30.2/SPRY" evidence="11">
    <location>
        <begin position="287"/>
        <end position="476"/>
    </location>
</feature>
<protein>
    <submittedName>
        <fullName evidence="13">E3 ubiquitin-protein ligase TRIM7-like</fullName>
    </submittedName>
</protein>
<dbReference type="Pfam" id="PF00643">
    <property type="entry name" value="zf-B_box"/>
    <property type="match status" value="1"/>
</dbReference>
<dbReference type="CDD" id="cd16594">
    <property type="entry name" value="RING-HC_TRIM7-like_C-IV"/>
    <property type="match status" value="1"/>
</dbReference>
<dbReference type="PRINTS" id="PR01407">
    <property type="entry name" value="BUTYPHLNCDUF"/>
</dbReference>
<dbReference type="CDD" id="cd12888">
    <property type="entry name" value="SPRY_PRY_TRIM7_like"/>
    <property type="match status" value="1"/>
</dbReference>
<dbReference type="SMART" id="SM00589">
    <property type="entry name" value="PRY"/>
    <property type="match status" value="1"/>
</dbReference>
<evidence type="ECO:0000259" key="10">
    <source>
        <dbReference type="PROSITE" id="PS50119"/>
    </source>
</evidence>
<dbReference type="InterPro" id="IPR001870">
    <property type="entry name" value="B30.2/SPRY"/>
</dbReference>
<evidence type="ECO:0000256" key="4">
    <source>
        <dbReference type="ARBA" id="ARBA00022771"/>
    </source>
</evidence>
<comment type="similarity">
    <text evidence="1">Belongs to the ohanin/vespryn family.</text>
</comment>
<dbReference type="SUPFAM" id="SSF57850">
    <property type="entry name" value="RING/U-box"/>
    <property type="match status" value="1"/>
</dbReference>
<name>A0AA97J7B4_EUBMA</name>
<dbReference type="InterPro" id="IPR001841">
    <property type="entry name" value="Znf_RING"/>
</dbReference>
<dbReference type="PROSITE" id="PS50188">
    <property type="entry name" value="B302_SPRY"/>
    <property type="match status" value="1"/>
</dbReference>
<dbReference type="SUPFAM" id="SSF57845">
    <property type="entry name" value="B-box zinc-binding domain"/>
    <property type="match status" value="1"/>
</dbReference>
<sequence>MAAQKLQDEATCPVCLDFFTQPVTLNCGHNFCHACLARSWGEAPGQGPFCCPQCREAVSQQHFKPNQQLASLVKAIQELGRPGEAEMGGRGDVCPRHREPLKLFCKDDGAPVCVVCDRSREHQGHNTVPLPEAAQESKAQICSCLKNLRKEREKILEYKANTEVESQDLLKQTELEKAKMVAEFRKLHEFLEKQEKLLVAQVEEMEKDITRQRDAHLARLSRELSSLDSLIGEMEKKCQQPANELLQDIKTTLQRCDKKTVENPVVFLPVLKWRVWEFCEINPFLEAVTKRFKDILVFGYRLQQANVTMDPDTAHPLLVLSEDCKSVRRGDKTQNLPDGPERFDKWPFVLGREGFSSGRHCWEVIVEREDNWVVGVARKSLKRKGKAAFSSEGGIWAVGRWNGQYWALCTPHPPRPFLWGDLQIIRVTLNFAGGRVAFFDAERASLLFLFSAASFSRETLHPFFWLNSKAHLRLSP</sequence>
<dbReference type="SUPFAM" id="SSF49899">
    <property type="entry name" value="Concanavalin A-like lectins/glucanases"/>
    <property type="match status" value="1"/>
</dbReference>
<dbReference type="InterPro" id="IPR006574">
    <property type="entry name" value="PRY"/>
</dbReference>
<keyword evidence="3" id="KW-0479">Metal-binding</keyword>
<evidence type="ECO:0000256" key="1">
    <source>
        <dbReference type="ARBA" id="ARBA00009651"/>
    </source>
</evidence>
<dbReference type="KEGG" id="emc:129328175"/>
<dbReference type="Pfam" id="PF13765">
    <property type="entry name" value="PRY"/>
    <property type="match status" value="1"/>
</dbReference>
<dbReference type="Pfam" id="PF00622">
    <property type="entry name" value="SPRY"/>
    <property type="match status" value="1"/>
</dbReference>
<dbReference type="SMART" id="SM00449">
    <property type="entry name" value="SPRY"/>
    <property type="match status" value="1"/>
</dbReference>
<keyword evidence="8" id="KW-0175">Coiled coil</keyword>
<evidence type="ECO:0000256" key="5">
    <source>
        <dbReference type="ARBA" id="ARBA00022833"/>
    </source>
</evidence>
<dbReference type="RefSeq" id="XP_054833008.1">
    <property type="nucleotide sequence ID" value="XM_054977033.1"/>
</dbReference>
<evidence type="ECO:0000256" key="6">
    <source>
        <dbReference type="ARBA" id="ARBA00034460"/>
    </source>
</evidence>
<keyword evidence="4 7" id="KW-0863">Zinc-finger</keyword>
<feature type="domain" description="RING-type" evidence="9">
    <location>
        <begin position="12"/>
        <end position="55"/>
    </location>
</feature>
<evidence type="ECO:0000259" key="9">
    <source>
        <dbReference type="PROSITE" id="PS50089"/>
    </source>
</evidence>
<evidence type="ECO:0000256" key="8">
    <source>
        <dbReference type="SAM" id="Coils"/>
    </source>
</evidence>
<dbReference type="PANTHER" id="PTHR24103">
    <property type="entry name" value="E3 UBIQUITIN-PROTEIN LIGASE TRIM"/>
    <property type="match status" value="1"/>
</dbReference>
<dbReference type="Gene3D" id="2.60.120.920">
    <property type="match status" value="1"/>
</dbReference>
<dbReference type="GeneID" id="129328175"/>
<dbReference type="PROSITE" id="PS50089">
    <property type="entry name" value="ZF_RING_2"/>
    <property type="match status" value="1"/>
</dbReference>
<keyword evidence="5" id="KW-0862">Zinc</keyword>
<proteinExistence type="inferred from homology"/>
<organism evidence="12 13">
    <name type="scientific">Eublepharis macularius</name>
    <name type="common">Leopard gecko</name>
    <name type="synonym">Cyrtodactylus macularius</name>
    <dbReference type="NCBI Taxonomy" id="481883"/>
    <lineage>
        <taxon>Eukaryota</taxon>
        <taxon>Metazoa</taxon>
        <taxon>Chordata</taxon>
        <taxon>Craniata</taxon>
        <taxon>Vertebrata</taxon>
        <taxon>Euteleostomi</taxon>
        <taxon>Lepidosauria</taxon>
        <taxon>Squamata</taxon>
        <taxon>Bifurcata</taxon>
        <taxon>Gekkota</taxon>
        <taxon>Eublepharidae</taxon>
        <taxon>Eublepharinae</taxon>
        <taxon>Eublepharis</taxon>
    </lineage>
</organism>
<dbReference type="GO" id="GO:0008270">
    <property type="term" value="F:zinc ion binding"/>
    <property type="evidence" value="ECO:0007669"/>
    <property type="project" value="UniProtKB-KW"/>
</dbReference>
<dbReference type="InterPro" id="IPR017907">
    <property type="entry name" value="Znf_RING_CS"/>
</dbReference>
<dbReference type="InterPro" id="IPR013320">
    <property type="entry name" value="ConA-like_dom_sf"/>
</dbReference>
<evidence type="ECO:0000259" key="11">
    <source>
        <dbReference type="PROSITE" id="PS50188"/>
    </source>
</evidence>
<keyword evidence="12" id="KW-1185">Reference proteome</keyword>
<dbReference type="Gene3D" id="3.30.160.60">
    <property type="entry name" value="Classic Zinc Finger"/>
    <property type="match status" value="1"/>
</dbReference>
<dbReference type="InterPro" id="IPR003877">
    <property type="entry name" value="SPRY_dom"/>
</dbReference>
<accession>A0AA97J7B4</accession>
<dbReference type="InterPro" id="IPR043136">
    <property type="entry name" value="B30.2/SPRY_sf"/>
</dbReference>
<dbReference type="AlphaFoldDB" id="A0AA97J7B4"/>
<evidence type="ECO:0000256" key="2">
    <source>
        <dbReference type="ARBA" id="ARBA00022699"/>
    </source>
</evidence>
<reference evidence="13" key="1">
    <citation type="submission" date="2025-08" db="UniProtKB">
        <authorList>
            <consortium name="RefSeq"/>
        </authorList>
    </citation>
    <scope>IDENTIFICATION</scope>
    <source>
        <tissue evidence="13">Blood</tissue>
    </source>
</reference>
<gene>
    <name evidence="13" type="primary">LOC129328175</name>
</gene>
<dbReference type="PROSITE" id="PS00518">
    <property type="entry name" value="ZF_RING_1"/>
    <property type="match status" value="1"/>
</dbReference>